<gene>
    <name evidence="2" type="ORF">SAMN04244571_01314</name>
</gene>
<dbReference type="EMBL" id="FOKJ01000015">
    <property type="protein sequence ID" value="SFB07051.1"/>
    <property type="molecule type" value="Genomic_DNA"/>
</dbReference>
<keyword evidence="3" id="KW-1185">Reference proteome</keyword>
<evidence type="ECO:0000313" key="2">
    <source>
        <dbReference type="EMBL" id="SFB07051.1"/>
    </source>
</evidence>
<comment type="caution">
    <text evidence="2">The sequence shown here is derived from an EMBL/GenBank/DDBJ whole genome shotgun (WGS) entry which is preliminary data.</text>
</comment>
<accession>A0A1I0Y162</accession>
<evidence type="ECO:0000313" key="3">
    <source>
        <dbReference type="Proteomes" id="UP000198861"/>
    </source>
</evidence>
<organism evidence="2 3">
    <name type="scientific">Azotobacter beijerinckii</name>
    <dbReference type="NCBI Taxonomy" id="170623"/>
    <lineage>
        <taxon>Bacteria</taxon>
        <taxon>Pseudomonadati</taxon>
        <taxon>Pseudomonadota</taxon>
        <taxon>Gammaproteobacteria</taxon>
        <taxon>Pseudomonadales</taxon>
        <taxon>Pseudomonadaceae</taxon>
        <taxon>Azotobacter</taxon>
    </lineage>
</organism>
<name>A0A1I0Y162_9GAMM</name>
<dbReference type="Proteomes" id="UP000198861">
    <property type="component" value="Unassembled WGS sequence"/>
</dbReference>
<feature type="region of interest" description="Disordered" evidence="1">
    <location>
        <begin position="58"/>
        <end position="80"/>
    </location>
</feature>
<sequence>MKTTEFSMNCMICASPSAPSTTVRPTRLVGNGLHATKQSKRFPPADGRRTRAIGNVHAWAGAPPGTPATPAPTRKGVTGQGNRTLDAAVPARWIPQKSNPRKAVPYTRIIPTSKQRVRKTSQRSCRTVAAILSSFSSSSSSRQESLSLTCCMSKALFTSFCFPAHRLQNRKSLSWRPCEAQEKRGTTIGLPIRTSKMRLGAVVKGGTQKQPAPRIRTHLPDWMGPARPFSI</sequence>
<reference evidence="2 3" key="1">
    <citation type="submission" date="2016-10" db="EMBL/GenBank/DDBJ databases">
        <authorList>
            <person name="Varghese N."/>
            <person name="Submissions S."/>
        </authorList>
    </citation>
    <scope>NUCLEOTIDE SEQUENCE [LARGE SCALE GENOMIC DNA]</scope>
    <source>
        <strain evidence="2 3">DSM 282</strain>
    </source>
</reference>
<proteinExistence type="predicted"/>
<evidence type="ECO:0000256" key="1">
    <source>
        <dbReference type="SAM" id="MobiDB-lite"/>
    </source>
</evidence>
<protein>
    <submittedName>
        <fullName evidence="2">Uncharacterized protein</fullName>
    </submittedName>
</protein>